<evidence type="ECO:0000313" key="1">
    <source>
        <dbReference type="EMBL" id="OBR97915.1"/>
    </source>
</evidence>
<dbReference type="EMBL" id="MAEM01000561">
    <property type="protein sequence ID" value="OBR97915.1"/>
    <property type="molecule type" value="Genomic_DNA"/>
</dbReference>
<comment type="caution">
    <text evidence="1">The sequence shown here is derived from an EMBL/GenBank/DDBJ whole genome shotgun (WGS) entry which is preliminary data.</text>
</comment>
<proteinExistence type="predicted"/>
<reference evidence="1 2" key="1">
    <citation type="submission" date="2016-06" db="EMBL/GenBank/DDBJ databases">
        <authorList>
            <person name="Kjaerup R.B."/>
            <person name="Dalgaard T.S."/>
            <person name="Juul-Madsen H.R."/>
        </authorList>
    </citation>
    <scope>NUCLEOTIDE SEQUENCE [LARGE SCALE GENOMIC DNA]</scope>
    <source>
        <strain evidence="1 2">1245752.6</strain>
    </source>
</reference>
<organism evidence="1 2">
    <name type="scientific">Mycobacterium gordonae</name>
    <dbReference type="NCBI Taxonomy" id="1778"/>
    <lineage>
        <taxon>Bacteria</taxon>
        <taxon>Bacillati</taxon>
        <taxon>Actinomycetota</taxon>
        <taxon>Actinomycetes</taxon>
        <taxon>Mycobacteriales</taxon>
        <taxon>Mycobacteriaceae</taxon>
        <taxon>Mycobacterium</taxon>
    </lineage>
</organism>
<protein>
    <submittedName>
        <fullName evidence="1">Uncharacterized protein</fullName>
    </submittedName>
</protein>
<dbReference type="RefSeq" id="WP_014211393.1">
    <property type="nucleotide sequence ID" value="NZ_MAEM01000561.1"/>
</dbReference>
<accession>A0A1A6B6K7</accession>
<gene>
    <name evidence="1" type="ORF">A9W98_04765</name>
</gene>
<evidence type="ECO:0000313" key="2">
    <source>
        <dbReference type="Proteomes" id="UP000093757"/>
    </source>
</evidence>
<dbReference type="OrthoDB" id="4705742at2"/>
<name>A0A1A6B6K7_MYCGO</name>
<sequence>MSTTEIWRAVGFLADCWSKSQKVTPVREELSLDLDSEEATPCLRALALRDPQSITKMPFHVHKAFPHMGIGISQRDRALAANSAAVELAFFHLTWWIRSRLPGYPHIPAPQLAKGSFHTLNNFTVPWAPQVLQAGIEYQDRPVNCDFQLKISADDRYSVLAEAFEELPSWRAFTQAHHALGQEIRNELLTARQQLARQAAAAGAESGIEFGDPREGLNRARSVTMQTLETLSPEARRFAESFESVNEEIDRITTAVLTQLVAYGPPETLTGVSELTVSPSSPPTVSFKLLDAGYAGGIYWTDDPLIGDAILLECFRFAGDNVFATRFHADGTVLLGTGAAWRAI</sequence>
<dbReference type="AlphaFoldDB" id="A0A1A6B6K7"/>
<dbReference type="Proteomes" id="UP000093757">
    <property type="component" value="Unassembled WGS sequence"/>
</dbReference>